<reference evidence="1" key="1">
    <citation type="submission" date="2017-11" db="EMBL/GenBank/DDBJ databases">
        <authorList>
            <person name="Kajale S.C."/>
            <person name="Sharma A."/>
        </authorList>
    </citation>
    <scope>NUCLEOTIDE SEQUENCE</scope>
    <source>
        <strain evidence="1">LS1_42</strain>
    </source>
</reference>
<dbReference type="Gene3D" id="3.40.50.2000">
    <property type="entry name" value="Glycogen Phosphorylase B"/>
    <property type="match status" value="1"/>
</dbReference>
<protein>
    <recommendedName>
        <fullName evidence="3">Glycosyltransferase</fullName>
    </recommendedName>
</protein>
<dbReference type="SUPFAM" id="SSF53756">
    <property type="entry name" value="UDP-Glycosyltransferase/glycogen phosphorylase"/>
    <property type="match status" value="1"/>
</dbReference>
<organism evidence="1 2">
    <name type="scientific">Natronococcus pandeyae</name>
    <dbReference type="NCBI Taxonomy" id="2055836"/>
    <lineage>
        <taxon>Archaea</taxon>
        <taxon>Methanobacteriati</taxon>
        <taxon>Methanobacteriota</taxon>
        <taxon>Stenosarchaea group</taxon>
        <taxon>Halobacteria</taxon>
        <taxon>Halobacteriales</taxon>
        <taxon>Natrialbaceae</taxon>
        <taxon>Natronococcus</taxon>
    </lineage>
</organism>
<name>A0A8J8Q0Y9_9EURY</name>
<dbReference type="CDD" id="cd03801">
    <property type="entry name" value="GT4_PimA-like"/>
    <property type="match status" value="1"/>
</dbReference>
<dbReference type="Pfam" id="PF13692">
    <property type="entry name" value="Glyco_trans_1_4"/>
    <property type="match status" value="1"/>
</dbReference>
<dbReference type="EMBL" id="PHNJ01000018">
    <property type="protein sequence ID" value="TYL36408.1"/>
    <property type="molecule type" value="Genomic_DNA"/>
</dbReference>
<proteinExistence type="predicted"/>
<dbReference type="AlphaFoldDB" id="A0A8J8Q0Y9"/>
<dbReference type="Proteomes" id="UP000766904">
    <property type="component" value="Unassembled WGS sequence"/>
</dbReference>
<evidence type="ECO:0000313" key="1">
    <source>
        <dbReference type="EMBL" id="TYL36408.1"/>
    </source>
</evidence>
<dbReference type="PANTHER" id="PTHR12526:SF630">
    <property type="entry name" value="GLYCOSYLTRANSFERASE"/>
    <property type="match status" value="1"/>
</dbReference>
<comment type="caution">
    <text evidence="1">The sequence shown here is derived from an EMBL/GenBank/DDBJ whole genome shotgun (WGS) entry which is preliminary data.</text>
</comment>
<dbReference type="RefSeq" id="WP_222863727.1">
    <property type="nucleotide sequence ID" value="NZ_PHNJ01000018.1"/>
</dbReference>
<evidence type="ECO:0000313" key="2">
    <source>
        <dbReference type="Proteomes" id="UP000766904"/>
    </source>
</evidence>
<accession>A0A8J8Q0Y9</accession>
<dbReference type="PANTHER" id="PTHR12526">
    <property type="entry name" value="GLYCOSYLTRANSFERASE"/>
    <property type="match status" value="1"/>
</dbReference>
<gene>
    <name evidence="1" type="ORF">CV102_22550</name>
</gene>
<keyword evidence="2" id="KW-1185">Reference proteome</keyword>
<evidence type="ECO:0008006" key="3">
    <source>
        <dbReference type="Google" id="ProtNLM"/>
    </source>
</evidence>
<sequence>MNVLQVTPADVYPPTNGSDHRTHAMVTAFPEHGDTVYRFCQVRQFSTFRKGDLRRRVPVDEHYVEYRALNPFYELVRAAASVAPGRSSLEFTGTCLCTWSTARLRKLLNWCDVVIVRGSWQVPAITALTDEVLVLYSVHGTRPPDNEAEQRALDDADAVLFESEWSVQEYERRFDVRTPHIVAPVATYDSNVRDSFANPERRARIRCELGADETTVVGLFVGTVHPLNVEAAEWLLEMAAAARDRGENIHVAIAGSVGSELDASPPNASVLGFVDDLEPYFDAADIGLNPATVSEGGPNIKMLDYFARGLPVVSTERGVRGLEVSHGEEVVVAPRKRFLNELVDLAEDDDRRKAMGESARRFVEENHTWSAVSRGLRADIRELRSEVSRSRPVRSAE</sequence>